<evidence type="ECO:0000313" key="4">
    <source>
        <dbReference type="Proteomes" id="UP000800200"/>
    </source>
</evidence>
<dbReference type="SUPFAM" id="SSF52540">
    <property type="entry name" value="P-loop containing nucleoside triphosphate hydrolases"/>
    <property type="match status" value="1"/>
</dbReference>
<evidence type="ECO:0000313" key="3">
    <source>
        <dbReference type="EMBL" id="KAF2193260.1"/>
    </source>
</evidence>
<dbReference type="OrthoDB" id="10042665at2759"/>
<dbReference type="PANTHER" id="PTHR46411:SF2">
    <property type="entry name" value="AAA+ ATPASE DOMAIN-CONTAINING PROTEIN"/>
    <property type="match status" value="1"/>
</dbReference>
<protein>
    <submittedName>
        <fullName evidence="3">P-loop containing nucleoside triphosphate hydrolase protein</fullName>
    </submittedName>
</protein>
<accession>A0A6A6ET48</accession>
<dbReference type="InterPro" id="IPR003593">
    <property type="entry name" value="AAA+_ATPase"/>
</dbReference>
<keyword evidence="4" id="KW-1185">Reference proteome</keyword>
<feature type="region of interest" description="Disordered" evidence="1">
    <location>
        <begin position="643"/>
        <end position="662"/>
    </location>
</feature>
<dbReference type="EMBL" id="ML994614">
    <property type="protein sequence ID" value="KAF2193260.1"/>
    <property type="molecule type" value="Genomic_DNA"/>
</dbReference>
<dbReference type="GO" id="GO:0016887">
    <property type="term" value="F:ATP hydrolysis activity"/>
    <property type="evidence" value="ECO:0007669"/>
    <property type="project" value="InterPro"/>
</dbReference>
<dbReference type="CDD" id="cd19481">
    <property type="entry name" value="RecA-like_protease"/>
    <property type="match status" value="1"/>
</dbReference>
<reference evidence="3" key="1">
    <citation type="journal article" date="2020" name="Stud. Mycol.">
        <title>101 Dothideomycetes genomes: a test case for predicting lifestyles and emergence of pathogens.</title>
        <authorList>
            <person name="Haridas S."/>
            <person name="Albert R."/>
            <person name="Binder M."/>
            <person name="Bloem J."/>
            <person name="Labutti K."/>
            <person name="Salamov A."/>
            <person name="Andreopoulos B."/>
            <person name="Baker S."/>
            <person name="Barry K."/>
            <person name="Bills G."/>
            <person name="Bluhm B."/>
            <person name="Cannon C."/>
            <person name="Castanera R."/>
            <person name="Culley D."/>
            <person name="Daum C."/>
            <person name="Ezra D."/>
            <person name="Gonzalez J."/>
            <person name="Henrissat B."/>
            <person name="Kuo A."/>
            <person name="Liang C."/>
            <person name="Lipzen A."/>
            <person name="Lutzoni F."/>
            <person name="Magnuson J."/>
            <person name="Mondo S."/>
            <person name="Nolan M."/>
            <person name="Ohm R."/>
            <person name="Pangilinan J."/>
            <person name="Park H.-J."/>
            <person name="Ramirez L."/>
            <person name="Alfaro M."/>
            <person name="Sun H."/>
            <person name="Tritt A."/>
            <person name="Yoshinaga Y."/>
            <person name="Zwiers L.-H."/>
            <person name="Turgeon B."/>
            <person name="Goodwin S."/>
            <person name="Spatafora J."/>
            <person name="Crous P."/>
            <person name="Grigoriev I."/>
        </authorList>
    </citation>
    <scope>NUCLEOTIDE SEQUENCE</scope>
    <source>
        <strain evidence="3">CBS 207.26</strain>
    </source>
</reference>
<gene>
    <name evidence="3" type="ORF">K469DRAFT_653211</name>
</gene>
<dbReference type="Proteomes" id="UP000800200">
    <property type="component" value="Unassembled WGS sequence"/>
</dbReference>
<dbReference type="InterPro" id="IPR027417">
    <property type="entry name" value="P-loop_NTPase"/>
</dbReference>
<dbReference type="AlphaFoldDB" id="A0A6A6ET48"/>
<dbReference type="GO" id="GO:0005524">
    <property type="term" value="F:ATP binding"/>
    <property type="evidence" value="ECO:0007669"/>
    <property type="project" value="InterPro"/>
</dbReference>
<dbReference type="InterPro" id="IPR054289">
    <property type="entry name" value="DUF7025"/>
</dbReference>
<sequence>MASNAILEEPFEFTKEFQNPDDTEGLTCELKTYEARYNSQGERVNLQVGARRQLEKKADRDHDSALILTRYYGRDKELEGTLLEIRSPYLKTALREVIKDYPGVNLYSGRIVLRELPKCLFHYRKELQSYGATLHDPEAVRHVLFGLRYMYKTLHREISTYYNLMEISNSLAPGLDFENLWMAFRPGDLIHVMSDNVDRVLRQRSMSRCPCPQSQCTGRDWKLEAENILCNGKDFGYITQTVSIAPYDGYRALQNLHVLPLDYHPEKERITRNLLERGRRFISLLGVHYRWYEGAALALSESSRNSALGQPSMNSITIRSRIMIDCEEFYVKAPKLKPQFSYSVRTISTKSQDHHRLSDEDILICHYQIPGFSLVNKRWCYFEVDKIQDIEFNSGAFEALMLSQEEKHMINSLVKVHTDKGMHFDDVIRGKGKGMVFLLHGTTGVGKTLTAESVADHTRRPLYTISSGDLGINATLVEDKLCSALELATTWEAIVLIDEADVFLEERSPYDLERNGLVSVFLRVLEYYEGIMFLTTNRICAFDPAFKSRIHLAIRYPHLSPTCRRELWKTFITGGCPQNMPQWIDDSVLAKLESQDLNGRQIKNIVRTAYAVAWSTGSELALKHITMGLKAIRTFEADLTEEAAKNNSQYDNPPAPKRPRHG</sequence>
<name>A0A6A6ET48_9PEZI</name>
<dbReference type="Pfam" id="PF22942">
    <property type="entry name" value="DUF7025"/>
    <property type="match status" value="1"/>
</dbReference>
<evidence type="ECO:0000256" key="1">
    <source>
        <dbReference type="SAM" id="MobiDB-lite"/>
    </source>
</evidence>
<dbReference type="PANTHER" id="PTHR46411">
    <property type="entry name" value="FAMILY ATPASE, PUTATIVE-RELATED"/>
    <property type="match status" value="1"/>
</dbReference>
<proteinExistence type="predicted"/>
<dbReference type="Pfam" id="PF00004">
    <property type="entry name" value="AAA"/>
    <property type="match status" value="1"/>
</dbReference>
<dbReference type="Gene3D" id="3.40.50.300">
    <property type="entry name" value="P-loop containing nucleotide triphosphate hydrolases"/>
    <property type="match status" value="1"/>
</dbReference>
<keyword evidence="3" id="KW-0378">Hydrolase</keyword>
<organism evidence="3 4">
    <name type="scientific">Zopfia rhizophila CBS 207.26</name>
    <dbReference type="NCBI Taxonomy" id="1314779"/>
    <lineage>
        <taxon>Eukaryota</taxon>
        <taxon>Fungi</taxon>
        <taxon>Dikarya</taxon>
        <taxon>Ascomycota</taxon>
        <taxon>Pezizomycotina</taxon>
        <taxon>Dothideomycetes</taxon>
        <taxon>Dothideomycetes incertae sedis</taxon>
        <taxon>Zopfiaceae</taxon>
        <taxon>Zopfia</taxon>
    </lineage>
</organism>
<dbReference type="SMART" id="SM00382">
    <property type="entry name" value="AAA"/>
    <property type="match status" value="1"/>
</dbReference>
<evidence type="ECO:0000259" key="2">
    <source>
        <dbReference type="SMART" id="SM00382"/>
    </source>
</evidence>
<feature type="domain" description="AAA+ ATPase" evidence="2">
    <location>
        <begin position="433"/>
        <end position="558"/>
    </location>
</feature>
<dbReference type="InterPro" id="IPR003959">
    <property type="entry name" value="ATPase_AAA_core"/>
</dbReference>